<dbReference type="CDD" id="cd07440">
    <property type="entry name" value="RGS"/>
    <property type="match status" value="1"/>
</dbReference>
<evidence type="ECO:0000259" key="1">
    <source>
        <dbReference type="PROSITE" id="PS50132"/>
    </source>
</evidence>
<dbReference type="EMBL" id="JAOPGA020000365">
    <property type="protein sequence ID" value="KAL0478320.1"/>
    <property type="molecule type" value="Genomic_DNA"/>
</dbReference>
<gene>
    <name evidence="2" type="ORF">AKO1_008560</name>
</gene>
<dbReference type="GO" id="GO:0008289">
    <property type="term" value="F:lipid binding"/>
    <property type="evidence" value="ECO:0007669"/>
    <property type="project" value="InterPro"/>
</dbReference>
<evidence type="ECO:0000313" key="2">
    <source>
        <dbReference type="EMBL" id="KAL0478320.1"/>
    </source>
</evidence>
<sequence length="400" mass="45844">MGSWGCEQTLELISFYDISLDKVLDGESSESFEAFLTKTHNTEPFLFLKAVKKFVDIQDVDSRYNAAKDIMKEFVEPNSPKEINVSSTTRQHAMDLMQQSNSTTCALNLFEELRIPVYMELKDDTFPNFLSSDIFVEHIEEMLRTNTEYLSQIGVMRVNSPNSPTSPTRRKNTLFSKQSLQINDEDFDAMCQDIKADDLLKSMLSVSISQSRNRHFTRYKNTFSVELDREEVFNVLSSQSTRLDEALKSKSKVESTFTCNGYYVATTHDIYYCPFPMTHRDYSSVTSCRRQSCGSIIIIKKSVVNPEVPSCKKYVRAHHVQGILIENKNDGSQITILSFIDLSGPSLFKKLVKKEKRDARLCQAVLEEHNEQIKTGKKGSKKGCFLYESLMYFESNKNTL</sequence>
<dbReference type="Proteomes" id="UP001431209">
    <property type="component" value="Unassembled WGS sequence"/>
</dbReference>
<dbReference type="SUPFAM" id="SSF55961">
    <property type="entry name" value="Bet v1-like"/>
    <property type="match status" value="1"/>
</dbReference>
<name>A0AAW2YNA6_9EUKA</name>
<organism evidence="2 3">
    <name type="scientific">Acrasis kona</name>
    <dbReference type="NCBI Taxonomy" id="1008807"/>
    <lineage>
        <taxon>Eukaryota</taxon>
        <taxon>Discoba</taxon>
        <taxon>Heterolobosea</taxon>
        <taxon>Tetramitia</taxon>
        <taxon>Eutetramitia</taxon>
        <taxon>Acrasidae</taxon>
        <taxon>Acrasis</taxon>
    </lineage>
</organism>
<dbReference type="Gene3D" id="1.10.167.10">
    <property type="entry name" value="Regulator of G-protein Signalling 4, domain 2"/>
    <property type="match status" value="1"/>
</dbReference>
<keyword evidence="3" id="KW-1185">Reference proteome</keyword>
<dbReference type="PROSITE" id="PS50132">
    <property type="entry name" value="RGS"/>
    <property type="match status" value="1"/>
</dbReference>
<feature type="domain" description="RGS" evidence="1">
    <location>
        <begin position="32"/>
        <end position="139"/>
    </location>
</feature>
<proteinExistence type="predicted"/>
<dbReference type="Pfam" id="PF00615">
    <property type="entry name" value="RGS"/>
    <property type="match status" value="1"/>
</dbReference>
<reference evidence="2 3" key="1">
    <citation type="submission" date="2024-03" db="EMBL/GenBank/DDBJ databases">
        <title>The Acrasis kona genome and developmental transcriptomes reveal deep origins of eukaryotic multicellular pathways.</title>
        <authorList>
            <person name="Sheikh S."/>
            <person name="Fu C.-J."/>
            <person name="Brown M.W."/>
            <person name="Baldauf S.L."/>
        </authorList>
    </citation>
    <scope>NUCLEOTIDE SEQUENCE [LARGE SCALE GENOMIC DNA]</scope>
    <source>
        <strain evidence="2 3">ATCC MYA-3509</strain>
    </source>
</reference>
<dbReference type="Pfam" id="PF01852">
    <property type="entry name" value="START"/>
    <property type="match status" value="1"/>
</dbReference>
<dbReference type="SMART" id="SM00315">
    <property type="entry name" value="RGS"/>
    <property type="match status" value="1"/>
</dbReference>
<evidence type="ECO:0000313" key="3">
    <source>
        <dbReference type="Proteomes" id="UP001431209"/>
    </source>
</evidence>
<dbReference type="InterPro" id="IPR016137">
    <property type="entry name" value="RGS"/>
</dbReference>
<comment type="caution">
    <text evidence="2">The sequence shown here is derived from an EMBL/GenBank/DDBJ whole genome shotgun (WGS) entry which is preliminary data.</text>
</comment>
<protein>
    <submittedName>
        <fullName evidence="2">Regulator of G-protein signaling</fullName>
    </submittedName>
</protein>
<dbReference type="Gene3D" id="3.30.530.20">
    <property type="match status" value="1"/>
</dbReference>
<dbReference type="InterPro" id="IPR036305">
    <property type="entry name" value="RGS_sf"/>
</dbReference>
<dbReference type="PRINTS" id="PR01301">
    <property type="entry name" value="RGSPROTEIN"/>
</dbReference>
<accession>A0AAW2YNA6</accession>
<dbReference type="InterPro" id="IPR002913">
    <property type="entry name" value="START_lipid-bd_dom"/>
</dbReference>
<dbReference type="PANTHER" id="PTHR10845">
    <property type="entry name" value="REGULATOR OF G PROTEIN SIGNALING"/>
    <property type="match status" value="1"/>
</dbReference>
<dbReference type="PANTHER" id="PTHR10845:SF192">
    <property type="entry name" value="DOUBLE HIT, ISOFORM B"/>
    <property type="match status" value="1"/>
</dbReference>
<dbReference type="InterPro" id="IPR023393">
    <property type="entry name" value="START-like_dom_sf"/>
</dbReference>
<dbReference type="SUPFAM" id="SSF48097">
    <property type="entry name" value="Regulator of G-protein signaling, RGS"/>
    <property type="match status" value="1"/>
</dbReference>
<dbReference type="InterPro" id="IPR044926">
    <property type="entry name" value="RGS_subdomain_2"/>
</dbReference>
<dbReference type="AlphaFoldDB" id="A0AAW2YNA6"/>